<comment type="caution">
    <text evidence="2">The sequence shown here is derived from an EMBL/GenBank/DDBJ whole genome shotgun (WGS) entry which is preliminary data.</text>
</comment>
<dbReference type="OrthoDB" id="1261836at2"/>
<keyword evidence="3" id="KW-1185">Reference proteome</keyword>
<proteinExistence type="predicted"/>
<dbReference type="RefSeq" id="WP_126678781.1">
    <property type="nucleotide sequence ID" value="NZ_CAUUVU010000012.1"/>
</dbReference>
<dbReference type="EMBL" id="RYYU01000001">
    <property type="protein sequence ID" value="RUL59676.1"/>
    <property type="molecule type" value="Genomic_DNA"/>
</dbReference>
<accession>A0A432LLI7</accession>
<reference evidence="2 3" key="1">
    <citation type="submission" date="2018-12" db="EMBL/GenBank/DDBJ databases">
        <title>Genome sequencing of Prevotella sp. KCOM 3155 (= JS262).</title>
        <authorList>
            <person name="Kook J.-K."/>
            <person name="Park S.-N."/>
            <person name="Lim Y.K."/>
        </authorList>
    </citation>
    <scope>NUCLEOTIDE SEQUENCE [LARGE SCALE GENOMIC DNA]</scope>
    <source>
        <strain evidence="2 3">KCOM 3155</strain>
    </source>
</reference>
<protein>
    <recommendedName>
        <fullName evidence="4">DUF4142 domain-containing protein</fullName>
    </recommendedName>
</protein>
<sequence length="179" mass="19241">MKKFLFLTVALFTMSVSFSFAQTKAEIQASVDRNAKLQKLCAKQPKETGVSDVDAYVSGVYKAAIASLKSSELLHNLYYRQIGETKDGVTDANSNQPTVEELVALGETLTEEAASIAKAGKGAEAAIKSSKENKNPLKAVKIATAIGFTTDVYPILVEESSARISIIKKMIETAKSAKM</sequence>
<organism evidence="2 3">
    <name type="scientific">Prevotella koreensis</name>
    <dbReference type="NCBI Taxonomy" id="2490854"/>
    <lineage>
        <taxon>Bacteria</taxon>
        <taxon>Pseudomonadati</taxon>
        <taxon>Bacteroidota</taxon>
        <taxon>Bacteroidia</taxon>
        <taxon>Bacteroidales</taxon>
        <taxon>Prevotellaceae</taxon>
        <taxon>Prevotella</taxon>
    </lineage>
</organism>
<gene>
    <name evidence="2" type="ORF">EHV08_07825</name>
</gene>
<evidence type="ECO:0000313" key="2">
    <source>
        <dbReference type="EMBL" id="RUL59676.1"/>
    </source>
</evidence>
<evidence type="ECO:0008006" key="4">
    <source>
        <dbReference type="Google" id="ProtNLM"/>
    </source>
</evidence>
<dbReference type="Proteomes" id="UP000278983">
    <property type="component" value="Unassembled WGS sequence"/>
</dbReference>
<dbReference type="AlphaFoldDB" id="A0A432LLI7"/>
<feature type="signal peptide" evidence="1">
    <location>
        <begin position="1"/>
        <end position="21"/>
    </location>
</feature>
<feature type="chain" id="PRO_5019141964" description="DUF4142 domain-containing protein" evidence="1">
    <location>
        <begin position="22"/>
        <end position="179"/>
    </location>
</feature>
<evidence type="ECO:0000256" key="1">
    <source>
        <dbReference type="SAM" id="SignalP"/>
    </source>
</evidence>
<evidence type="ECO:0000313" key="3">
    <source>
        <dbReference type="Proteomes" id="UP000278983"/>
    </source>
</evidence>
<name>A0A432LLI7_9BACT</name>
<keyword evidence="1" id="KW-0732">Signal</keyword>